<gene>
    <name evidence="1" type="ORF">E2980_03505</name>
</gene>
<dbReference type="EMBL" id="SOMN01000002">
    <property type="protein sequence ID" value="TFE30855.1"/>
    <property type="molecule type" value="Genomic_DNA"/>
</dbReference>
<organism evidence="1 2">
    <name type="scientific">Cohnella luojiensis</name>
    <dbReference type="NCBI Taxonomy" id="652876"/>
    <lineage>
        <taxon>Bacteria</taxon>
        <taxon>Bacillati</taxon>
        <taxon>Bacillota</taxon>
        <taxon>Bacilli</taxon>
        <taxon>Bacillales</taxon>
        <taxon>Paenibacillaceae</taxon>
        <taxon>Cohnella</taxon>
    </lineage>
</organism>
<sequence>MDWSESVLLDRYKQISDICDQQTNNNYEGLMYILRKLLSELPDEKLMIYEIENIFNVQTRLVVEKAYLAGLHDGISFAHRVKIS</sequence>
<reference evidence="1 2" key="1">
    <citation type="submission" date="2019-03" db="EMBL/GenBank/DDBJ databases">
        <title>Cohnella endophytica sp. nov., a novel endophytic bacterium isolated from bark of Sonneratia apetala.</title>
        <authorList>
            <person name="Tuo L."/>
        </authorList>
    </citation>
    <scope>NUCLEOTIDE SEQUENCE [LARGE SCALE GENOMIC DNA]</scope>
    <source>
        <strain evidence="1 2">CCTCC AB 208254</strain>
    </source>
</reference>
<dbReference type="Proteomes" id="UP000297900">
    <property type="component" value="Unassembled WGS sequence"/>
</dbReference>
<evidence type="ECO:0000313" key="2">
    <source>
        <dbReference type="Proteomes" id="UP000297900"/>
    </source>
</evidence>
<protein>
    <submittedName>
        <fullName evidence="1">Uncharacterized protein</fullName>
    </submittedName>
</protein>
<keyword evidence="2" id="KW-1185">Reference proteome</keyword>
<proteinExistence type="predicted"/>
<comment type="caution">
    <text evidence="1">The sequence shown here is derived from an EMBL/GenBank/DDBJ whole genome shotgun (WGS) entry which is preliminary data.</text>
</comment>
<evidence type="ECO:0000313" key="1">
    <source>
        <dbReference type="EMBL" id="TFE30855.1"/>
    </source>
</evidence>
<dbReference type="RefSeq" id="WP_135150734.1">
    <property type="nucleotide sequence ID" value="NZ_SOMN01000002.1"/>
</dbReference>
<dbReference type="AlphaFoldDB" id="A0A4Y8M7P9"/>
<accession>A0A4Y8M7P9</accession>
<name>A0A4Y8M7P9_9BACL</name>